<feature type="compositionally biased region" description="Polar residues" evidence="1">
    <location>
        <begin position="192"/>
        <end position="205"/>
    </location>
</feature>
<keyword evidence="4" id="KW-1185">Reference proteome</keyword>
<reference evidence="3 4" key="1">
    <citation type="journal article" date="2018" name="Mol. Plant">
        <title>The genome of Artemisia annua provides insight into the evolution of Asteraceae family and artemisinin biosynthesis.</title>
        <authorList>
            <person name="Shen Q."/>
            <person name="Zhang L."/>
            <person name="Liao Z."/>
            <person name="Wang S."/>
            <person name="Yan T."/>
            <person name="Shi P."/>
            <person name="Liu M."/>
            <person name="Fu X."/>
            <person name="Pan Q."/>
            <person name="Wang Y."/>
            <person name="Lv Z."/>
            <person name="Lu X."/>
            <person name="Zhang F."/>
            <person name="Jiang W."/>
            <person name="Ma Y."/>
            <person name="Chen M."/>
            <person name="Hao X."/>
            <person name="Li L."/>
            <person name="Tang Y."/>
            <person name="Lv G."/>
            <person name="Zhou Y."/>
            <person name="Sun X."/>
            <person name="Brodelius P.E."/>
            <person name="Rose J.K.C."/>
            <person name="Tang K."/>
        </authorList>
    </citation>
    <scope>NUCLEOTIDE SEQUENCE [LARGE SCALE GENOMIC DNA]</scope>
    <source>
        <strain evidence="4">cv. Huhao1</strain>
        <tissue evidence="3">Leaf</tissue>
    </source>
</reference>
<dbReference type="GO" id="GO:0016567">
    <property type="term" value="P:protein ubiquitination"/>
    <property type="evidence" value="ECO:0007669"/>
    <property type="project" value="TreeGrafter"/>
</dbReference>
<evidence type="ECO:0000313" key="4">
    <source>
        <dbReference type="Proteomes" id="UP000245207"/>
    </source>
</evidence>
<dbReference type="GO" id="GO:0043022">
    <property type="term" value="F:ribosome binding"/>
    <property type="evidence" value="ECO:0007669"/>
    <property type="project" value="TreeGrafter"/>
</dbReference>
<evidence type="ECO:0000256" key="1">
    <source>
        <dbReference type="SAM" id="MobiDB-lite"/>
    </source>
</evidence>
<sequence>MKKHNALEHGGRMSRSKRNAILQLPTSFTYRRSNEQDRRGRRRTFQRDMDEDELSQAIEASFETANFPEASSSSTPDHYSTNGFEPLLQSSEAIGTETDPRYLMAASHRTRNAPLEESSFPPLSTGSSGSAPRPIWNTMADNLRRQSKKKINVLNTGQAWPGAPTTSKMSHSSSAPNLVDTGSASDFPPVSALQTQNVPPANGPSTKKVEEVYAANKKVVEKIKEGLNHDEDKYASFRNVSAEFRQGLIDAETYLVYVNDFGLSHLVLDLAKLCPDPDKKQELIAVYNANRTISGSEGKNQKRKGKGVAVDNNNSTNNLTDNILSSLRELQMNYRPPEEEVEILSKDGYRVINKGKSKVDVDDRSSPGGQLGGGGSGDSEGKSKQKSKKTSKFLRTRLGNGSMASILDVNNSNGGSDDSASNGNKEEEATDGVPVRGVWRNGGGIKLIVKDKKRT</sequence>
<accession>A0A2U1PGU9</accession>
<feature type="region of interest" description="Disordered" evidence="1">
    <location>
        <begin position="355"/>
        <end position="437"/>
    </location>
</feature>
<dbReference type="Proteomes" id="UP000245207">
    <property type="component" value="Unassembled WGS sequence"/>
</dbReference>
<dbReference type="GO" id="GO:0061630">
    <property type="term" value="F:ubiquitin protein ligase activity"/>
    <property type="evidence" value="ECO:0007669"/>
    <property type="project" value="InterPro"/>
</dbReference>
<feature type="region of interest" description="Disordered" evidence="1">
    <location>
        <begin position="157"/>
        <end position="207"/>
    </location>
</feature>
<proteinExistence type="predicted"/>
<evidence type="ECO:0000259" key="2">
    <source>
        <dbReference type="Pfam" id="PF23202"/>
    </source>
</evidence>
<feature type="region of interest" description="Disordered" evidence="1">
    <location>
        <begin position="1"/>
        <end position="84"/>
    </location>
</feature>
<feature type="compositionally biased region" description="Polar residues" evidence="1">
    <location>
        <begin position="69"/>
        <end position="84"/>
    </location>
</feature>
<dbReference type="OrthoDB" id="3838338at2759"/>
<dbReference type="EMBL" id="PKPP01001170">
    <property type="protein sequence ID" value="PWA84986.1"/>
    <property type="molecule type" value="Genomic_DNA"/>
</dbReference>
<feature type="domain" description="ZNF598/HEL2 PAH" evidence="2">
    <location>
        <begin position="214"/>
        <end position="289"/>
    </location>
</feature>
<dbReference type="Pfam" id="PF23202">
    <property type="entry name" value="PAH_ZNF598"/>
    <property type="match status" value="1"/>
</dbReference>
<feature type="compositionally biased region" description="Basic residues" evidence="1">
    <location>
        <begin position="384"/>
        <end position="395"/>
    </location>
</feature>
<name>A0A2U1PGU9_ARTAN</name>
<organism evidence="3 4">
    <name type="scientific">Artemisia annua</name>
    <name type="common">Sweet wormwood</name>
    <dbReference type="NCBI Taxonomy" id="35608"/>
    <lineage>
        <taxon>Eukaryota</taxon>
        <taxon>Viridiplantae</taxon>
        <taxon>Streptophyta</taxon>
        <taxon>Embryophyta</taxon>
        <taxon>Tracheophyta</taxon>
        <taxon>Spermatophyta</taxon>
        <taxon>Magnoliopsida</taxon>
        <taxon>eudicotyledons</taxon>
        <taxon>Gunneridae</taxon>
        <taxon>Pentapetalae</taxon>
        <taxon>asterids</taxon>
        <taxon>campanulids</taxon>
        <taxon>Asterales</taxon>
        <taxon>Asteraceae</taxon>
        <taxon>Asteroideae</taxon>
        <taxon>Anthemideae</taxon>
        <taxon>Artemisiinae</taxon>
        <taxon>Artemisia</taxon>
    </lineage>
</organism>
<dbReference type="InterPro" id="IPR057634">
    <property type="entry name" value="PAH_ZNF598/HEL2"/>
</dbReference>
<feature type="compositionally biased region" description="Polar residues" evidence="1">
    <location>
        <begin position="157"/>
        <end position="184"/>
    </location>
</feature>
<dbReference type="PANTHER" id="PTHR22938">
    <property type="entry name" value="ZINC FINGER PROTEIN 598"/>
    <property type="match status" value="1"/>
</dbReference>
<evidence type="ECO:0000313" key="3">
    <source>
        <dbReference type="EMBL" id="PWA84986.1"/>
    </source>
</evidence>
<feature type="compositionally biased region" description="Gly residues" evidence="1">
    <location>
        <begin position="369"/>
        <end position="378"/>
    </location>
</feature>
<comment type="caution">
    <text evidence="3">The sequence shown here is derived from an EMBL/GenBank/DDBJ whole genome shotgun (WGS) entry which is preliminary data.</text>
</comment>
<dbReference type="STRING" id="35608.A0A2U1PGU9"/>
<dbReference type="PANTHER" id="PTHR22938:SF0">
    <property type="entry name" value="E3 UBIQUITIN-PROTEIN LIGASE ZNF598"/>
    <property type="match status" value="1"/>
</dbReference>
<feature type="compositionally biased region" description="Polar residues" evidence="1">
    <location>
        <begin position="121"/>
        <end position="130"/>
    </location>
</feature>
<dbReference type="AlphaFoldDB" id="A0A2U1PGU9"/>
<feature type="region of interest" description="Disordered" evidence="1">
    <location>
        <begin position="294"/>
        <end position="317"/>
    </location>
</feature>
<feature type="compositionally biased region" description="Basic and acidic residues" evidence="1">
    <location>
        <begin position="1"/>
        <end position="11"/>
    </location>
</feature>
<protein>
    <submittedName>
        <fullName evidence="3">Zinc finger, C2H2</fullName>
    </submittedName>
</protein>
<feature type="region of interest" description="Disordered" evidence="1">
    <location>
        <begin position="112"/>
        <end position="133"/>
    </location>
</feature>
<feature type="compositionally biased region" description="Low complexity" evidence="1">
    <location>
        <begin position="408"/>
        <end position="423"/>
    </location>
</feature>
<dbReference type="InterPro" id="IPR044288">
    <property type="entry name" value="ZNF598/HEL2"/>
</dbReference>
<gene>
    <name evidence="3" type="ORF">CTI12_AA154470</name>
</gene>
<dbReference type="GO" id="GO:0072344">
    <property type="term" value="P:rescue of stalled ribosome"/>
    <property type="evidence" value="ECO:0007669"/>
    <property type="project" value="InterPro"/>
</dbReference>